<organism evidence="5 6">
    <name type="scientific">Lates japonicus</name>
    <name type="common">Japanese lates</name>
    <dbReference type="NCBI Taxonomy" id="270547"/>
    <lineage>
        <taxon>Eukaryota</taxon>
        <taxon>Metazoa</taxon>
        <taxon>Chordata</taxon>
        <taxon>Craniata</taxon>
        <taxon>Vertebrata</taxon>
        <taxon>Euteleostomi</taxon>
        <taxon>Actinopterygii</taxon>
        <taxon>Neopterygii</taxon>
        <taxon>Teleostei</taxon>
        <taxon>Neoteleostei</taxon>
        <taxon>Acanthomorphata</taxon>
        <taxon>Carangaria</taxon>
        <taxon>Carangaria incertae sedis</taxon>
        <taxon>Centropomidae</taxon>
        <taxon>Lates</taxon>
    </lineage>
</organism>
<feature type="domain" description="Proliferating cell nuclear antigen PCNA N-terminal" evidence="3">
    <location>
        <begin position="13"/>
        <end position="56"/>
    </location>
</feature>
<dbReference type="PANTHER" id="PTHR11352">
    <property type="entry name" value="PROLIFERATING CELL NUCLEAR ANTIGEN"/>
    <property type="match status" value="1"/>
</dbReference>
<evidence type="ECO:0000259" key="4">
    <source>
        <dbReference type="Pfam" id="PF02747"/>
    </source>
</evidence>
<dbReference type="GO" id="GO:0006275">
    <property type="term" value="P:regulation of DNA replication"/>
    <property type="evidence" value="ECO:0007669"/>
    <property type="project" value="InterPro"/>
</dbReference>
<keyword evidence="6" id="KW-1185">Reference proteome</keyword>
<accession>A0AAD3RJZ6</accession>
<gene>
    <name evidence="5" type="ORF">AKAME5_002325200</name>
</gene>
<dbReference type="AlphaFoldDB" id="A0AAD3RJZ6"/>
<dbReference type="InterPro" id="IPR022648">
    <property type="entry name" value="Pr_cel_nuc_antig_N"/>
</dbReference>
<reference evidence="5" key="1">
    <citation type="submission" date="2022-08" db="EMBL/GenBank/DDBJ databases">
        <title>Genome sequencing of akame (Lates japonicus).</title>
        <authorList>
            <person name="Hashiguchi Y."/>
            <person name="Takahashi H."/>
        </authorList>
    </citation>
    <scope>NUCLEOTIDE SEQUENCE</scope>
    <source>
        <strain evidence="5">Kochi</strain>
    </source>
</reference>
<dbReference type="PANTHER" id="PTHR11352:SF0">
    <property type="entry name" value="PROLIFERATING CELL NUCLEAR ANTIGEN"/>
    <property type="match status" value="1"/>
</dbReference>
<evidence type="ECO:0000256" key="2">
    <source>
        <dbReference type="ARBA" id="ARBA00020229"/>
    </source>
</evidence>
<evidence type="ECO:0000259" key="3">
    <source>
        <dbReference type="Pfam" id="PF00705"/>
    </source>
</evidence>
<dbReference type="Proteomes" id="UP001279410">
    <property type="component" value="Unassembled WGS sequence"/>
</dbReference>
<comment type="similarity">
    <text evidence="1">Belongs to the PCNA family.</text>
</comment>
<dbReference type="GO" id="GO:0003677">
    <property type="term" value="F:DNA binding"/>
    <property type="evidence" value="ECO:0007669"/>
    <property type="project" value="InterPro"/>
</dbReference>
<protein>
    <recommendedName>
        <fullName evidence="2">Proliferating cell nuclear antigen</fullName>
    </recommendedName>
</protein>
<evidence type="ECO:0000313" key="6">
    <source>
        <dbReference type="Proteomes" id="UP001279410"/>
    </source>
</evidence>
<dbReference type="GO" id="GO:0019985">
    <property type="term" value="P:translesion synthesis"/>
    <property type="evidence" value="ECO:0007669"/>
    <property type="project" value="TreeGrafter"/>
</dbReference>
<dbReference type="Gene3D" id="3.10.150.10">
    <property type="entry name" value="DNA Polymerase III, subunit A, domain 2"/>
    <property type="match status" value="1"/>
</dbReference>
<feature type="domain" description="Proliferating cell nuclear antigen PCNA C-terminal" evidence="4">
    <location>
        <begin position="79"/>
        <end position="118"/>
    </location>
</feature>
<dbReference type="EMBL" id="BRZM01000804">
    <property type="protein sequence ID" value="GLD71928.1"/>
    <property type="molecule type" value="Genomic_DNA"/>
</dbReference>
<dbReference type="Pfam" id="PF02747">
    <property type="entry name" value="PCNA_C"/>
    <property type="match status" value="1"/>
</dbReference>
<dbReference type="GO" id="GO:0043626">
    <property type="term" value="C:PCNA complex"/>
    <property type="evidence" value="ECO:0007669"/>
    <property type="project" value="TreeGrafter"/>
</dbReference>
<dbReference type="InterPro" id="IPR022649">
    <property type="entry name" value="Pr_cel_nuc_antig_C"/>
</dbReference>
<dbReference type="GO" id="GO:0006298">
    <property type="term" value="P:mismatch repair"/>
    <property type="evidence" value="ECO:0007669"/>
    <property type="project" value="TreeGrafter"/>
</dbReference>
<proteinExistence type="inferred from homology"/>
<sequence>MLCNTYVKNPQNYAGNEDILLPQSRDDRGTPSLVFETLNQEKVSDYEMKLMDLDVEQLGIHQTLAAVDGSVKVLLCVWVLIEIDETVQLMYFCLNYLNFFTKATPLSDVTLSCLLTSPLDFTSAREETRRCRGGGRGKGKCRDGETCWSLGVTPECSWYSSAPQTSLYMVKANYRLSSQP</sequence>
<dbReference type="GO" id="GO:0030337">
    <property type="term" value="F:DNA polymerase processivity factor activity"/>
    <property type="evidence" value="ECO:0007669"/>
    <property type="project" value="InterPro"/>
</dbReference>
<dbReference type="Pfam" id="PF00705">
    <property type="entry name" value="PCNA_N"/>
    <property type="match status" value="1"/>
</dbReference>
<dbReference type="InterPro" id="IPR000730">
    <property type="entry name" value="Pr_cel_nuc_antig"/>
</dbReference>
<dbReference type="GO" id="GO:0006272">
    <property type="term" value="P:leading strand elongation"/>
    <property type="evidence" value="ECO:0007669"/>
    <property type="project" value="TreeGrafter"/>
</dbReference>
<name>A0AAD3RJZ6_LATJO</name>
<comment type="caution">
    <text evidence="5">The sequence shown here is derived from an EMBL/GenBank/DDBJ whole genome shotgun (WGS) entry which is preliminary data.</text>
</comment>
<evidence type="ECO:0000256" key="1">
    <source>
        <dbReference type="ARBA" id="ARBA00010462"/>
    </source>
</evidence>
<evidence type="ECO:0000313" key="5">
    <source>
        <dbReference type="EMBL" id="GLD71928.1"/>
    </source>
</evidence>